<dbReference type="PANTHER" id="PTHR22970">
    <property type="entry name" value="AT-RICH INTERACTIVE DOMAIN-CONTAINING PROTEIN 2"/>
    <property type="match status" value="1"/>
</dbReference>
<keyword evidence="4" id="KW-0539">Nucleus</keyword>
<evidence type="ECO:0000256" key="3">
    <source>
        <dbReference type="ARBA" id="ARBA00023163"/>
    </source>
</evidence>
<dbReference type="GO" id="GO:0006325">
    <property type="term" value="P:chromatin organization"/>
    <property type="evidence" value="ECO:0007669"/>
    <property type="project" value="UniProtKB-KW"/>
</dbReference>
<feature type="region of interest" description="Disordered" evidence="5">
    <location>
        <begin position="527"/>
        <end position="547"/>
    </location>
</feature>
<evidence type="ECO:0000256" key="4">
    <source>
        <dbReference type="ARBA" id="ARBA00023242"/>
    </source>
</evidence>
<evidence type="ECO:0000259" key="6">
    <source>
        <dbReference type="PROSITE" id="PS51526"/>
    </source>
</evidence>
<sequence>MRKLSCSASYLTSVIDPQHRYLNLDLHLSDLIPIHMSRVRNDGVENWFVEEGPSNRMILALRSFIPEEADWSLQRLLRASSDHNDRFVLDKWHASVDTLLLWPRELFEIVGRDSPAQAVAKGSALWDFERSNQKDLHRRAIESLLVIRNAGLNDPANGKLLSTSLKLQRFLLEFLSGVEVELLIDQLAEVLILLLDILHNMFISSSLDISSIQENFVTELPLVLVQLLQSKDRAILIATLRVALALSSPNPADPTADPLLHFSSVFIQASIKMSLSLLLLPPSSGQNISLRSLALDILYTHTSDPTHAAGVLKRKDIGPVSKIVAKGLFEGSEKKETPFILAGGGRGTETGEAWEGAPPGRGELDQMAGMAEPLRSTYWMQRTFLPAPKSYVPQTQFWQLYREAFSQPYLQQNGVPPLLTATELINNVSFVFPGAQASLHENTFVMKGMKVRSGRSVPSVGQLHMSTYETLQTSLNPTTKSPTGTSFTCALILRNLSRALVELLDADSERQNDQKKKVQSGELFGLPIPDDILSGSQSQDGPDGVAESMISSGLTKEEEKRAVAAVLAVEDVVLEWVMKGGDTLDVWLSEVLRSITLLSA</sequence>
<feature type="region of interest" description="Disordered" evidence="5">
    <location>
        <begin position="339"/>
        <end position="360"/>
    </location>
</feature>
<feature type="domain" description="RFX-type winged-helix" evidence="6">
    <location>
        <begin position="376"/>
        <end position="453"/>
    </location>
</feature>
<dbReference type="PROSITE" id="PS51526">
    <property type="entry name" value="RFX_DBD"/>
    <property type="match status" value="1"/>
</dbReference>
<evidence type="ECO:0000256" key="1">
    <source>
        <dbReference type="ARBA" id="ARBA00022853"/>
    </source>
</evidence>
<keyword evidence="2" id="KW-0805">Transcription regulation</keyword>
<evidence type="ECO:0000313" key="7">
    <source>
        <dbReference type="EMBL" id="CED82105.1"/>
    </source>
</evidence>
<accession>A0A0F7SNC8</accession>
<dbReference type="GO" id="GO:0016586">
    <property type="term" value="C:RSC-type complex"/>
    <property type="evidence" value="ECO:0007669"/>
    <property type="project" value="TreeGrafter"/>
</dbReference>
<evidence type="ECO:0000256" key="5">
    <source>
        <dbReference type="SAM" id="MobiDB-lite"/>
    </source>
</evidence>
<keyword evidence="1" id="KW-0156">Chromatin regulator</keyword>
<dbReference type="GO" id="GO:0003677">
    <property type="term" value="F:DNA binding"/>
    <property type="evidence" value="ECO:0007669"/>
    <property type="project" value="UniProtKB-KW"/>
</dbReference>
<reference evidence="7" key="1">
    <citation type="submission" date="2014-08" db="EMBL/GenBank/DDBJ databases">
        <authorList>
            <person name="Sharma Rahul"/>
            <person name="Thines Marco"/>
        </authorList>
    </citation>
    <scope>NUCLEOTIDE SEQUENCE</scope>
</reference>
<keyword evidence="7" id="KW-0238">DNA-binding</keyword>
<dbReference type="AlphaFoldDB" id="A0A0F7SNC8"/>
<name>A0A0F7SNC8_PHARH</name>
<dbReference type="PANTHER" id="PTHR22970:SF14">
    <property type="entry name" value="AT-RICH INTERACTIVE DOMAIN-CONTAINING PROTEIN 2"/>
    <property type="match status" value="1"/>
</dbReference>
<proteinExistence type="predicted"/>
<evidence type="ECO:0000256" key="2">
    <source>
        <dbReference type="ARBA" id="ARBA00023015"/>
    </source>
</evidence>
<dbReference type="InterPro" id="IPR052406">
    <property type="entry name" value="Chromatin_Remodeling_Comp"/>
</dbReference>
<protein>
    <submittedName>
        <fullName evidence="7">DNA-binding RFX-type winged-helix domain</fullName>
    </submittedName>
</protein>
<dbReference type="InterPro" id="IPR003150">
    <property type="entry name" value="DNA-bd_RFX"/>
</dbReference>
<organism evidence="7">
    <name type="scientific">Phaffia rhodozyma</name>
    <name type="common">Yeast</name>
    <name type="synonym">Xanthophyllomyces dendrorhous</name>
    <dbReference type="NCBI Taxonomy" id="264483"/>
    <lineage>
        <taxon>Eukaryota</taxon>
        <taxon>Fungi</taxon>
        <taxon>Dikarya</taxon>
        <taxon>Basidiomycota</taxon>
        <taxon>Agaricomycotina</taxon>
        <taxon>Tremellomycetes</taxon>
        <taxon>Cystofilobasidiales</taxon>
        <taxon>Mrakiaceae</taxon>
        <taxon>Phaffia</taxon>
    </lineage>
</organism>
<dbReference type="GO" id="GO:0006355">
    <property type="term" value="P:regulation of DNA-templated transcription"/>
    <property type="evidence" value="ECO:0007669"/>
    <property type="project" value="InterPro"/>
</dbReference>
<dbReference type="EMBL" id="LN483124">
    <property type="protein sequence ID" value="CED82105.1"/>
    <property type="molecule type" value="Genomic_DNA"/>
</dbReference>
<keyword evidence="3" id="KW-0804">Transcription</keyword>